<dbReference type="PANTHER" id="PTHR43283">
    <property type="entry name" value="BETA-LACTAMASE-RELATED"/>
    <property type="match status" value="1"/>
</dbReference>
<name>A0A6J6AMJ5_9ZZZZ</name>
<dbReference type="EMBL" id="CAEUNJ010000021">
    <property type="protein sequence ID" value="CAB4371173.1"/>
    <property type="molecule type" value="Genomic_DNA"/>
</dbReference>
<gene>
    <name evidence="2" type="ORF">UFOPK4201_00662</name>
</gene>
<dbReference type="Gene3D" id="3.40.710.10">
    <property type="entry name" value="DD-peptidase/beta-lactamase superfamily"/>
    <property type="match status" value="1"/>
</dbReference>
<dbReference type="AlphaFoldDB" id="A0A6J6AMJ5"/>
<evidence type="ECO:0000259" key="1">
    <source>
        <dbReference type="Pfam" id="PF00144"/>
    </source>
</evidence>
<proteinExistence type="predicted"/>
<dbReference type="InterPro" id="IPR050789">
    <property type="entry name" value="Diverse_Enzym_Activities"/>
</dbReference>
<dbReference type="InterPro" id="IPR012338">
    <property type="entry name" value="Beta-lactam/transpept-like"/>
</dbReference>
<dbReference type="PROSITE" id="PS51257">
    <property type="entry name" value="PROKAR_LIPOPROTEIN"/>
    <property type="match status" value="1"/>
</dbReference>
<organism evidence="2">
    <name type="scientific">freshwater metagenome</name>
    <dbReference type="NCBI Taxonomy" id="449393"/>
    <lineage>
        <taxon>unclassified sequences</taxon>
        <taxon>metagenomes</taxon>
        <taxon>ecological metagenomes</taxon>
    </lineage>
</organism>
<protein>
    <submittedName>
        <fullName evidence="2">Unannotated protein</fullName>
    </submittedName>
</protein>
<accession>A0A6J6AMJ5</accession>
<dbReference type="Pfam" id="PF00144">
    <property type="entry name" value="Beta-lactamase"/>
    <property type="match status" value="1"/>
</dbReference>
<dbReference type="PANTHER" id="PTHR43283:SF3">
    <property type="entry name" value="BETA-LACTAMASE FAMILY PROTEIN (AFU_ORTHOLOGUE AFUA_5G07500)"/>
    <property type="match status" value="1"/>
</dbReference>
<feature type="domain" description="Beta-lactamase-related" evidence="1">
    <location>
        <begin position="39"/>
        <end position="330"/>
    </location>
</feature>
<dbReference type="SUPFAM" id="SSF56601">
    <property type="entry name" value="beta-lactamase/transpeptidase-like"/>
    <property type="match status" value="1"/>
</dbReference>
<sequence length="366" mass="39646">MRRFVILMILAFSLVAVGCGSTSHSSKSKSPSTFSEIDSAMTLRVASEHLDGAGLLVVANGTSYRNTFYGSYTSETVIPIASASKWLTAATMMTLVDDGKVSLDDPVSKFLPNFTEPVRSATIRQLLSHTAGIAQANCIWEQQLSLAECVDEVATQKASYPPGTKFSYGNTSFSVAGRIIEVVTKQSFEKAFESRIGLPLGMKHTRFDGNYYPTESNPVPAASAESTMSDYGTFVEMIFNKGSLNGVQVLSEHSALEMETDSVVGINTSADSAVRTTGIPTYGLGTWRDVVTADDVGVVTSGNGAYGFYPWVDRSRNGFGMVFVYDQRGSDQAVPESQRELHWVLCVLDGLGVMRTATPTTVYRRR</sequence>
<evidence type="ECO:0000313" key="2">
    <source>
        <dbReference type="EMBL" id="CAB4371173.1"/>
    </source>
</evidence>
<dbReference type="InterPro" id="IPR001466">
    <property type="entry name" value="Beta-lactam-related"/>
</dbReference>
<reference evidence="2" key="1">
    <citation type="submission" date="2020-05" db="EMBL/GenBank/DDBJ databases">
        <authorList>
            <person name="Chiriac C."/>
            <person name="Salcher M."/>
            <person name="Ghai R."/>
            <person name="Kavagutti S V."/>
        </authorList>
    </citation>
    <scope>NUCLEOTIDE SEQUENCE</scope>
</reference>